<dbReference type="AlphaFoldDB" id="A0A1Y5S3X6"/>
<evidence type="ECO:0000259" key="1">
    <source>
        <dbReference type="PROSITE" id="PS51704"/>
    </source>
</evidence>
<dbReference type="PROSITE" id="PS51704">
    <property type="entry name" value="GP_PDE"/>
    <property type="match status" value="1"/>
</dbReference>
<organism evidence="2 3">
    <name type="scientific">Pacificibacter marinus</name>
    <dbReference type="NCBI Taxonomy" id="658057"/>
    <lineage>
        <taxon>Bacteria</taxon>
        <taxon>Pseudomonadati</taxon>
        <taxon>Pseudomonadota</taxon>
        <taxon>Alphaproteobacteria</taxon>
        <taxon>Rhodobacterales</taxon>
        <taxon>Roseobacteraceae</taxon>
        <taxon>Pacificibacter</taxon>
    </lineage>
</organism>
<gene>
    <name evidence="2" type="primary">ugpQ_1</name>
    <name evidence="2" type="ORF">PAM7971_01232</name>
</gene>
<evidence type="ECO:0000313" key="3">
    <source>
        <dbReference type="Proteomes" id="UP000193307"/>
    </source>
</evidence>
<dbReference type="RefSeq" id="WP_085848126.1">
    <property type="nucleotide sequence ID" value="NZ_FNZV01000008.1"/>
</dbReference>
<dbReference type="InterPro" id="IPR017946">
    <property type="entry name" value="PLC-like_Pdiesterase_TIM-brl"/>
</dbReference>
<accession>A0A1Y5S3X6</accession>
<feature type="domain" description="GP-PDE" evidence="1">
    <location>
        <begin position="10"/>
        <end position="252"/>
    </location>
</feature>
<dbReference type="EMBL" id="FWFW01000003">
    <property type="protein sequence ID" value="SLN31805.1"/>
    <property type="molecule type" value="Genomic_DNA"/>
</dbReference>
<dbReference type="SUPFAM" id="SSF51695">
    <property type="entry name" value="PLC-like phosphodiesterases"/>
    <property type="match status" value="1"/>
</dbReference>
<dbReference type="STRING" id="658057.SAMN04488032_10876"/>
<protein>
    <submittedName>
        <fullName evidence="2">Glycerophosphoryl diester phosphodiesterase</fullName>
        <ecNumber evidence="2">3.1.4.46</ecNumber>
    </submittedName>
</protein>
<reference evidence="2 3" key="1">
    <citation type="submission" date="2017-03" db="EMBL/GenBank/DDBJ databases">
        <authorList>
            <person name="Afonso C.L."/>
            <person name="Miller P.J."/>
            <person name="Scott M.A."/>
            <person name="Spackman E."/>
            <person name="Goraichik I."/>
            <person name="Dimitrov K.M."/>
            <person name="Suarez D.L."/>
            <person name="Swayne D.E."/>
        </authorList>
    </citation>
    <scope>NUCLEOTIDE SEQUENCE [LARGE SCALE GENOMIC DNA]</scope>
    <source>
        <strain evidence="2 3">CECT 7971</strain>
    </source>
</reference>
<keyword evidence="3" id="KW-1185">Reference proteome</keyword>
<dbReference type="PANTHER" id="PTHR46211">
    <property type="entry name" value="GLYCEROPHOSPHORYL DIESTER PHOSPHODIESTERASE"/>
    <property type="match status" value="1"/>
</dbReference>
<evidence type="ECO:0000313" key="2">
    <source>
        <dbReference type="EMBL" id="SLN31805.1"/>
    </source>
</evidence>
<dbReference type="OrthoDB" id="384721at2"/>
<dbReference type="PANTHER" id="PTHR46211:SF1">
    <property type="entry name" value="GLYCEROPHOSPHODIESTER PHOSPHODIESTERASE, CYTOPLASMIC"/>
    <property type="match status" value="1"/>
</dbReference>
<dbReference type="GO" id="GO:0006629">
    <property type="term" value="P:lipid metabolic process"/>
    <property type="evidence" value="ECO:0007669"/>
    <property type="project" value="InterPro"/>
</dbReference>
<dbReference type="Pfam" id="PF03009">
    <property type="entry name" value="GDPD"/>
    <property type="match status" value="1"/>
</dbReference>
<sequence>MITLPDIFLKSPIAHRALHDEANGRAENNFAAIDAAIEKGFGIEIDIQQSKDGQAMVFHDYHLNRLTEGTGPFAQHTAAELRRLRFRSGEIGVPTLAEVLDHVKGRVPLLIEIKDQDGIMGPNVGTLEREVARVLTGYIGPVALMSFNPHAMAVMAEAAPQIPRGLTTCGYKPQDWPLLKEATRAYLRKIPDYERIGASFVSHQWTDLASERIEELKEAGARILSWTIRTAAEAAEAARHAENITFEGYVPA</sequence>
<proteinExistence type="predicted"/>
<name>A0A1Y5S3X6_9RHOB</name>
<keyword evidence="2" id="KW-0378">Hydrolase</keyword>
<dbReference type="Gene3D" id="3.20.20.190">
    <property type="entry name" value="Phosphatidylinositol (PI) phosphodiesterase"/>
    <property type="match status" value="1"/>
</dbReference>
<dbReference type="InterPro" id="IPR030395">
    <property type="entry name" value="GP_PDE_dom"/>
</dbReference>
<dbReference type="GO" id="GO:0008889">
    <property type="term" value="F:glycerophosphodiester phosphodiesterase activity"/>
    <property type="evidence" value="ECO:0007669"/>
    <property type="project" value="UniProtKB-EC"/>
</dbReference>
<dbReference type="EC" id="3.1.4.46" evidence="2"/>
<dbReference type="Proteomes" id="UP000193307">
    <property type="component" value="Unassembled WGS sequence"/>
</dbReference>